<evidence type="ECO:0000313" key="1">
    <source>
        <dbReference type="EMBL" id="CAD9500667.1"/>
    </source>
</evidence>
<name>A0A7S2MT37_9STRA</name>
<protein>
    <submittedName>
        <fullName evidence="1">Uncharacterized protein</fullName>
    </submittedName>
</protein>
<proteinExistence type="predicted"/>
<accession>A0A7S2MT37</accession>
<organism evidence="1">
    <name type="scientific">Helicotheca tamesis</name>
    <dbReference type="NCBI Taxonomy" id="374047"/>
    <lineage>
        <taxon>Eukaryota</taxon>
        <taxon>Sar</taxon>
        <taxon>Stramenopiles</taxon>
        <taxon>Ochrophyta</taxon>
        <taxon>Bacillariophyta</taxon>
        <taxon>Mediophyceae</taxon>
        <taxon>Lithodesmiophycidae</taxon>
        <taxon>Lithodesmiales</taxon>
        <taxon>Lithodesmiaceae</taxon>
        <taxon>Helicotheca</taxon>
    </lineage>
</organism>
<sequence>MQNTKRSSSSQDISSLMSEMAPAPADTLFARPSIGNFFGVGGKSLIKDTDRVKITVPPKDDDASNDETTGWFGASIRQHTHASPDVPSFDQKLRDVMETHVAKARRNREQKQRELTGTTGIAPIASTVGVPYPTLRKERPFLFDNETYPLHRVLAESIGVPSLSSLHKHGIQDKQLLLEPLLHRPTRLAFHECYDNFVTSFCIPLLHAVAMEQNIFNISAMASSPMSSCAAVTYRYQAFPCLRIVRPGESSSEPHCDIAEGHSIGNINFHIPLTPVYGTNALYTESHPGREDWHPLAAKSLGLGYVFDGARCLHFGLENTTETTRVSLDFRIAISCENCKYQDDADNKLCSRKVLNDHFEAAGPGYYEEVIVGIDSTPRSYAPGPVVLKKGRGGERLPNPDSRVGFPFT</sequence>
<gene>
    <name evidence="1" type="ORF">HTAM1171_LOCUS7653</name>
</gene>
<dbReference type="EMBL" id="HBGV01012499">
    <property type="protein sequence ID" value="CAD9500667.1"/>
    <property type="molecule type" value="Transcribed_RNA"/>
</dbReference>
<reference evidence="1" key="1">
    <citation type="submission" date="2021-01" db="EMBL/GenBank/DDBJ databases">
        <authorList>
            <person name="Corre E."/>
            <person name="Pelletier E."/>
            <person name="Niang G."/>
            <person name="Scheremetjew M."/>
            <person name="Finn R."/>
            <person name="Kale V."/>
            <person name="Holt S."/>
            <person name="Cochrane G."/>
            <person name="Meng A."/>
            <person name="Brown T."/>
            <person name="Cohen L."/>
        </authorList>
    </citation>
    <scope>NUCLEOTIDE SEQUENCE</scope>
    <source>
        <strain evidence="1">CCMP826</strain>
    </source>
</reference>
<dbReference type="AlphaFoldDB" id="A0A7S2MT37"/>